<dbReference type="OrthoDB" id="2472129at2"/>
<accession>A0A3M8DXV0</accession>
<dbReference type="AlphaFoldDB" id="A0A3M8DXV0"/>
<comment type="caution">
    <text evidence="1">The sequence shown here is derived from an EMBL/GenBank/DDBJ whole genome shotgun (WGS) entry which is preliminary data.</text>
</comment>
<gene>
    <name evidence="1" type="ORF">EDM56_03435</name>
</gene>
<keyword evidence="2" id="KW-1185">Reference proteome</keyword>
<name>A0A3M8DXV0_9BACL</name>
<dbReference type="Proteomes" id="UP000271031">
    <property type="component" value="Unassembled WGS sequence"/>
</dbReference>
<organism evidence="1 2">
    <name type="scientific">Brevibacillus fluminis</name>
    <dbReference type="NCBI Taxonomy" id="511487"/>
    <lineage>
        <taxon>Bacteria</taxon>
        <taxon>Bacillati</taxon>
        <taxon>Bacillota</taxon>
        <taxon>Bacilli</taxon>
        <taxon>Bacillales</taxon>
        <taxon>Paenibacillaceae</taxon>
        <taxon>Brevibacillus</taxon>
    </lineage>
</organism>
<reference evidence="1 2" key="1">
    <citation type="submission" date="2018-10" db="EMBL/GenBank/DDBJ databases">
        <title>Phylogenomics of Brevibacillus.</title>
        <authorList>
            <person name="Dunlap C."/>
        </authorList>
    </citation>
    <scope>NUCLEOTIDE SEQUENCE [LARGE SCALE GENOMIC DNA]</scope>
    <source>
        <strain evidence="1 2">JCM 15716</strain>
    </source>
</reference>
<evidence type="ECO:0000313" key="2">
    <source>
        <dbReference type="Proteomes" id="UP000271031"/>
    </source>
</evidence>
<proteinExistence type="predicted"/>
<dbReference type="EMBL" id="RHHQ01000004">
    <property type="protein sequence ID" value="RNB91817.1"/>
    <property type="molecule type" value="Genomic_DNA"/>
</dbReference>
<protein>
    <submittedName>
        <fullName evidence="1">Uncharacterized protein</fullName>
    </submittedName>
</protein>
<evidence type="ECO:0000313" key="1">
    <source>
        <dbReference type="EMBL" id="RNB91817.1"/>
    </source>
</evidence>
<sequence length="75" mass="8807">MNGMQLVEFLRTTEDKIMHIHRAIDHISSNDELKESVAVLTEVIKDYQIQTEKVKGKLQSIEVGDQHQQQQQQYR</sequence>
<dbReference type="RefSeq" id="WP_122916479.1">
    <property type="nucleotide sequence ID" value="NZ_RHHQ01000004.1"/>
</dbReference>